<protein>
    <submittedName>
        <fullName evidence="1">Uncharacterized protein</fullName>
    </submittedName>
</protein>
<sequence length="87" mass="9297">MAKKRQNKKRTLPDSYSPLPIQIASIRIAAAEVISRIQAPSGQAPSLAPLAIALWEIAGGSERLGMTKPDASMGMAWSNTVPYCSTQ</sequence>
<dbReference type="Proteomes" id="UP000236546">
    <property type="component" value="Unassembled WGS sequence"/>
</dbReference>
<proteinExistence type="predicted"/>
<dbReference type="AlphaFoldDB" id="A0A2K0T3R0"/>
<evidence type="ECO:0000313" key="2">
    <source>
        <dbReference type="Proteomes" id="UP000236546"/>
    </source>
</evidence>
<reference evidence="1 2" key="1">
    <citation type="submission" date="2017-02" db="EMBL/GenBank/DDBJ databases">
        <title>Genomes of Trichoderma spp. with biocontrol activity.</title>
        <authorList>
            <person name="Gardiner D."/>
            <person name="Kazan K."/>
            <person name="Vos C."/>
            <person name="Harvey P."/>
        </authorList>
    </citation>
    <scope>NUCLEOTIDE SEQUENCE [LARGE SCALE GENOMIC DNA]</scope>
    <source>
        <strain evidence="1 2">A5MH</strain>
    </source>
</reference>
<comment type="caution">
    <text evidence="1">The sequence shown here is derived from an EMBL/GenBank/DDBJ whole genome shotgun (WGS) entry which is preliminary data.</text>
</comment>
<name>A0A2K0T3R0_9HYPO</name>
<accession>A0A2K0T3R0</accession>
<evidence type="ECO:0000313" key="1">
    <source>
        <dbReference type="EMBL" id="PNP40146.1"/>
    </source>
</evidence>
<organism evidence="1 2">
    <name type="scientific">Trichoderma gamsii</name>
    <dbReference type="NCBI Taxonomy" id="398673"/>
    <lineage>
        <taxon>Eukaryota</taxon>
        <taxon>Fungi</taxon>
        <taxon>Dikarya</taxon>
        <taxon>Ascomycota</taxon>
        <taxon>Pezizomycotina</taxon>
        <taxon>Sordariomycetes</taxon>
        <taxon>Hypocreomycetidae</taxon>
        <taxon>Hypocreales</taxon>
        <taxon>Hypocreaceae</taxon>
        <taxon>Trichoderma</taxon>
    </lineage>
</organism>
<gene>
    <name evidence="1" type="ORF">TGAMA5MH_08068</name>
</gene>
<dbReference type="EMBL" id="MTYH01000073">
    <property type="protein sequence ID" value="PNP40146.1"/>
    <property type="molecule type" value="Genomic_DNA"/>
</dbReference>